<name>A0A6J7K2V6_9ZZZZ</name>
<reference evidence="1" key="1">
    <citation type="submission" date="2020-05" db="EMBL/GenBank/DDBJ databases">
        <authorList>
            <person name="Chiriac C."/>
            <person name="Salcher M."/>
            <person name="Ghai R."/>
            <person name="Kavagutti S V."/>
        </authorList>
    </citation>
    <scope>NUCLEOTIDE SEQUENCE</scope>
</reference>
<gene>
    <name evidence="1" type="ORF">UFOPK3708_01940</name>
</gene>
<dbReference type="AlphaFoldDB" id="A0A6J7K2V6"/>
<protein>
    <submittedName>
        <fullName evidence="1">Unannotated protein</fullName>
    </submittedName>
</protein>
<dbReference type="EMBL" id="CAFBNA010000204">
    <property type="protein sequence ID" value="CAB4950006.1"/>
    <property type="molecule type" value="Genomic_DNA"/>
</dbReference>
<accession>A0A6J7K2V6</accession>
<proteinExistence type="predicted"/>
<evidence type="ECO:0000313" key="1">
    <source>
        <dbReference type="EMBL" id="CAB4950006.1"/>
    </source>
</evidence>
<sequence length="132" mass="14969">MVDPATIFGREPAFSVDNASAFVFARHLFTAKEDKPRFAYRKDIAVFVTNFDLDTRKHLAHRTKSNLGDGVTSKCGVVILGTEQGNGRRGFRQAIGVHETSSDEQLERLFKNREWHARAAIRKRCQHRGIGR</sequence>
<organism evidence="1">
    <name type="scientific">freshwater metagenome</name>
    <dbReference type="NCBI Taxonomy" id="449393"/>
    <lineage>
        <taxon>unclassified sequences</taxon>
        <taxon>metagenomes</taxon>
        <taxon>ecological metagenomes</taxon>
    </lineage>
</organism>